<accession>A0A2S7IRK0</accession>
<protein>
    <submittedName>
        <fullName evidence="1">Uncharacterized protein</fullName>
    </submittedName>
</protein>
<organism evidence="1 2">
    <name type="scientific">Siphonobacter curvatus</name>
    <dbReference type="NCBI Taxonomy" id="2094562"/>
    <lineage>
        <taxon>Bacteria</taxon>
        <taxon>Pseudomonadati</taxon>
        <taxon>Bacteroidota</taxon>
        <taxon>Cytophagia</taxon>
        <taxon>Cytophagales</taxon>
        <taxon>Cytophagaceae</taxon>
        <taxon>Siphonobacter</taxon>
    </lineage>
</organism>
<reference evidence="2" key="1">
    <citation type="submission" date="2018-02" db="EMBL/GenBank/DDBJ databases">
        <title>Genome sequencing of Solimonas sp. HR-BB.</title>
        <authorList>
            <person name="Lee Y."/>
            <person name="Jeon C.O."/>
        </authorList>
    </citation>
    <scope>NUCLEOTIDE SEQUENCE [LARGE SCALE GENOMIC DNA]</scope>
    <source>
        <strain evidence="2">HR-U</strain>
    </source>
</reference>
<evidence type="ECO:0000313" key="2">
    <source>
        <dbReference type="Proteomes" id="UP000239590"/>
    </source>
</evidence>
<dbReference type="EMBL" id="PTRA01000001">
    <property type="protein sequence ID" value="PQA60268.1"/>
    <property type="molecule type" value="Genomic_DNA"/>
</dbReference>
<gene>
    <name evidence="1" type="ORF">C5O19_11815</name>
</gene>
<name>A0A2S7IRK0_9BACT</name>
<dbReference type="AlphaFoldDB" id="A0A2S7IRK0"/>
<dbReference type="Proteomes" id="UP000239590">
    <property type="component" value="Unassembled WGS sequence"/>
</dbReference>
<sequence>MKSVGLNGYKNPFNYFNSNVFFGIEREYLPVFFRQYTNCLLFLNRFSIDLPVSFNFGSVRFSN</sequence>
<evidence type="ECO:0000313" key="1">
    <source>
        <dbReference type="EMBL" id="PQA60268.1"/>
    </source>
</evidence>
<comment type="caution">
    <text evidence="1">The sequence shown here is derived from an EMBL/GenBank/DDBJ whole genome shotgun (WGS) entry which is preliminary data.</text>
</comment>
<keyword evidence="2" id="KW-1185">Reference proteome</keyword>
<proteinExistence type="predicted"/>